<evidence type="ECO:0000256" key="1">
    <source>
        <dbReference type="ARBA" id="ARBA00022729"/>
    </source>
</evidence>
<dbReference type="PANTHER" id="PTHR37423:SF1">
    <property type="entry name" value="OUTER MEMBRANE PROTEIN ASSEMBLY FACTOR BAMD"/>
    <property type="match status" value="1"/>
</dbReference>
<keyword evidence="3" id="KW-0564">Palmitate</keyword>
<dbReference type="PANTHER" id="PTHR37423">
    <property type="entry name" value="SOLUBLE LYTIC MUREIN TRANSGLYCOSYLASE-RELATED"/>
    <property type="match status" value="1"/>
</dbReference>
<dbReference type="Pfam" id="PF13525">
    <property type="entry name" value="YfiO"/>
    <property type="match status" value="1"/>
</dbReference>
<dbReference type="AlphaFoldDB" id="A0A381ZQS6"/>
<keyword evidence="4" id="KW-0998">Cell outer membrane</keyword>
<protein>
    <recommendedName>
        <fullName evidence="6">Outer membrane lipoprotein BamD-like domain-containing protein</fullName>
    </recommendedName>
</protein>
<keyword evidence="2" id="KW-0472">Membrane</keyword>
<dbReference type="CDD" id="cd15830">
    <property type="entry name" value="BamD"/>
    <property type="match status" value="1"/>
</dbReference>
<dbReference type="SUPFAM" id="SSF48452">
    <property type="entry name" value="TPR-like"/>
    <property type="match status" value="2"/>
</dbReference>
<dbReference type="InterPro" id="IPR017689">
    <property type="entry name" value="BamD"/>
</dbReference>
<evidence type="ECO:0000256" key="5">
    <source>
        <dbReference type="ARBA" id="ARBA00023288"/>
    </source>
</evidence>
<dbReference type="GO" id="GO:1990063">
    <property type="term" value="C:Bam protein complex"/>
    <property type="evidence" value="ECO:0007669"/>
    <property type="project" value="TreeGrafter"/>
</dbReference>
<dbReference type="EMBL" id="UINC01022134">
    <property type="protein sequence ID" value="SVA91123.1"/>
    <property type="molecule type" value="Genomic_DNA"/>
</dbReference>
<evidence type="ECO:0000259" key="6">
    <source>
        <dbReference type="Pfam" id="PF13525"/>
    </source>
</evidence>
<reference evidence="7" key="1">
    <citation type="submission" date="2018-05" db="EMBL/GenBank/DDBJ databases">
        <authorList>
            <person name="Lanie J.A."/>
            <person name="Ng W.-L."/>
            <person name="Kazmierczak K.M."/>
            <person name="Andrzejewski T.M."/>
            <person name="Davidsen T.M."/>
            <person name="Wayne K.J."/>
            <person name="Tettelin H."/>
            <person name="Glass J.I."/>
            <person name="Rusch D."/>
            <person name="Podicherti R."/>
            <person name="Tsui H.-C.T."/>
            <person name="Winkler M.E."/>
        </authorList>
    </citation>
    <scope>NUCLEOTIDE SEQUENCE</scope>
</reference>
<dbReference type="PROSITE" id="PS51257">
    <property type="entry name" value="PROKAR_LIPOPROTEIN"/>
    <property type="match status" value="1"/>
</dbReference>
<keyword evidence="5" id="KW-0449">Lipoprotein</keyword>
<gene>
    <name evidence="7" type="ORF">METZ01_LOCUS143977</name>
</gene>
<dbReference type="Gene3D" id="1.25.40.10">
    <property type="entry name" value="Tetratricopeptide repeat domain"/>
    <property type="match status" value="1"/>
</dbReference>
<dbReference type="GO" id="GO:0051205">
    <property type="term" value="P:protein insertion into membrane"/>
    <property type="evidence" value="ECO:0007669"/>
    <property type="project" value="TreeGrafter"/>
</dbReference>
<name>A0A381ZQS6_9ZZZZ</name>
<sequence length="252" mass="29638">MARYKRIIGTVIFLALFAGCSDSKLKTPETEGERLQILYSNAMDLVNKKDFVDAAILFEDIERQYPYSKWSNQAQLMTSFCYYKSSMYNESLDSLERFIALYPGSKKISYAYYLRALNYFEQIKDVERDQSMTQKAKKAFYEVTTKYPDSQFAKDAYDKLDIIDDRLAAKEMEIARYYQSSHQWISAINRYNEILESYKTSVYTAESLHRLVEIYYSLGLHEEAKKYAATLGYNFPESKWYAMSYEIVKDIS</sequence>
<evidence type="ECO:0000313" key="7">
    <source>
        <dbReference type="EMBL" id="SVA91123.1"/>
    </source>
</evidence>
<evidence type="ECO:0000256" key="3">
    <source>
        <dbReference type="ARBA" id="ARBA00023139"/>
    </source>
</evidence>
<dbReference type="HAMAP" id="MF_00922">
    <property type="entry name" value="OM_assembly_BamD"/>
    <property type="match status" value="1"/>
</dbReference>
<proteinExistence type="inferred from homology"/>
<keyword evidence="1" id="KW-0732">Signal</keyword>
<evidence type="ECO:0000256" key="4">
    <source>
        <dbReference type="ARBA" id="ARBA00023237"/>
    </source>
</evidence>
<dbReference type="NCBIfam" id="TIGR03302">
    <property type="entry name" value="OM_YfiO"/>
    <property type="match status" value="1"/>
</dbReference>
<feature type="domain" description="Outer membrane lipoprotein BamD-like" evidence="6">
    <location>
        <begin position="38"/>
        <end position="227"/>
    </location>
</feature>
<dbReference type="InterPro" id="IPR011990">
    <property type="entry name" value="TPR-like_helical_dom_sf"/>
</dbReference>
<organism evidence="7">
    <name type="scientific">marine metagenome</name>
    <dbReference type="NCBI Taxonomy" id="408172"/>
    <lineage>
        <taxon>unclassified sequences</taxon>
        <taxon>metagenomes</taxon>
        <taxon>ecological metagenomes</taxon>
    </lineage>
</organism>
<accession>A0A381ZQS6</accession>
<dbReference type="InterPro" id="IPR039565">
    <property type="entry name" value="BamD-like"/>
</dbReference>
<evidence type="ECO:0000256" key="2">
    <source>
        <dbReference type="ARBA" id="ARBA00023136"/>
    </source>
</evidence>